<evidence type="ECO:0000313" key="1">
    <source>
        <dbReference type="EMBL" id="KAA1428775.1"/>
    </source>
</evidence>
<protein>
    <submittedName>
        <fullName evidence="1">Uncharacterized protein</fullName>
    </submittedName>
</protein>
<reference evidence="1 2" key="2">
    <citation type="submission" date="2019-09" db="EMBL/GenBank/DDBJ databases">
        <authorList>
            <person name="Jin C."/>
        </authorList>
    </citation>
    <scope>NUCLEOTIDE SEQUENCE [LARGE SCALE GENOMIC DNA]</scope>
    <source>
        <strain evidence="1 2">BN140041</strain>
    </source>
</reference>
<accession>A0A5B1M655</accession>
<comment type="caution">
    <text evidence="1">The sequence shown here is derived from an EMBL/GenBank/DDBJ whole genome shotgun (WGS) entry which is preliminary data.</text>
</comment>
<evidence type="ECO:0000313" key="2">
    <source>
        <dbReference type="Proteomes" id="UP000324351"/>
    </source>
</evidence>
<dbReference type="InterPro" id="IPR053717">
    <property type="entry name" value="MerB_lyase_sf"/>
</dbReference>
<gene>
    <name evidence="1" type="ORF">F0U47_00705</name>
</gene>
<keyword evidence="2" id="KW-1185">Reference proteome</keyword>
<dbReference type="Proteomes" id="UP000324351">
    <property type="component" value="Unassembled WGS sequence"/>
</dbReference>
<name>A0A5B1M655_9ACTN</name>
<dbReference type="EMBL" id="VUJW01000001">
    <property type="protein sequence ID" value="KAA1428775.1"/>
    <property type="molecule type" value="Genomic_DNA"/>
</dbReference>
<proteinExistence type="predicted"/>
<reference evidence="1 2" key="1">
    <citation type="submission" date="2019-09" db="EMBL/GenBank/DDBJ databases">
        <title>Nocardioides panacisoli sp. nov., isolated from the soil of a ginseng field.</title>
        <authorList>
            <person name="Cho C."/>
        </authorList>
    </citation>
    <scope>NUCLEOTIDE SEQUENCE [LARGE SCALE GENOMIC DNA]</scope>
    <source>
        <strain evidence="1 2">BN140041</strain>
    </source>
</reference>
<dbReference type="AlphaFoldDB" id="A0A5B1M655"/>
<organism evidence="1 2">
    <name type="scientific">Nocardioides antri</name>
    <dbReference type="NCBI Taxonomy" id="2607659"/>
    <lineage>
        <taxon>Bacteria</taxon>
        <taxon>Bacillati</taxon>
        <taxon>Actinomycetota</taxon>
        <taxon>Actinomycetes</taxon>
        <taxon>Propionibacteriales</taxon>
        <taxon>Nocardioidaceae</taxon>
        <taxon>Nocardioides</taxon>
    </lineage>
</organism>
<sequence length="144" mass="15429">MSRAPPPNSKAEAAAALTPVARELHLAVLKSFAASGAPPSRAQLERFPVENRKALSTAFAELVDRDLVAVDDHGEIRAAYPFSARPTAILVQPSQGPAVHACCAIDALGMSAMSGPVRDHPGFRPTHRRRIRRLYASAGRLTAW</sequence>
<dbReference type="Gene3D" id="3.30.450.410">
    <property type="match status" value="1"/>
</dbReference>